<evidence type="ECO:0000256" key="1">
    <source>
        <dbReference type="SAM" id="SignalP"/>
    </source>
</evidence>
<evidence type="ECO:0000259" key="2">
    <source>
        <dbReference type="Pfam" id="PF01682"/>
    </source>
</evidence>
<evidence type="ECO:0000313" key="3">
    <source>
        <dbReference type="Proteomes" id="UP000887566"/>
    </source>
</evidence>
<dbReference type="Pfam" id="PF01682">
    <property type="entry name" value="DB"/>
    <property type="match status" value="1"/>
</dbReference>
<organism evidence="3 4">
    <name type="scientific">Plectus sambesii</name>
    <dbReference type="NCBI Taxonomy" id="2011161"/>
    <lineage>
        <taxon>Eukaryota</taxon>
        <taxon>Metazoa</taxon>
        <taxon>Ecdysozoa</taxon>
        <taxon>Nematoda</taxon>
        <taxon>Chromadorea</taxon>
        <taxon>Plectida</taxon>
        <taxon>Plectina</taxon>
        <taxon>Plectoidea</taxon>
        <taxon>Plectidae</taxon>
        <taxon>Plectus</taxon>
    </lineage>
</organism>
<proteinExistence type="predicted"/>
<feature type="domain" description="Domain of unknown function DB" evidence="2">
    <location>
        <begin position="101"/>
        <end position="195"/>
    </location>
</feature>
<protein>
    <recommendedName>
        <fullName evidence="2">Domain of unknown function DB domain-containing protein</fullName>
    </recommendedName>
</protein>
<keyword evidence="3" id="KW-1185">Reference proteome</keyword>
<reference evidence="4" key="1">
    <citation type="submission" date="2022-11" db="UniProtKB">
        <authorList>
            <consortium name="WormBaseParasite"/>
        </authorList>
    </citation>
    <scope>IDENTIFICATION</scope>
</reference>
<sequence length="216" mass="23910">MNGTVTLLFLLVNLTILYGQDIRVVGSHLASLDDNSETGLPTVAEMEAACPHEALVNNNFKCAERAERGLCSGKTTSAKVIRTRLCPCTCTKYLTDRIQTCCKAVGATPKCMSLCRYNTTKEEILAPTGYQCGVDLPRWSYCGWDTTDGRSCCRNNGVPEECLTFCKSELPCDLFSGDVAGRLHCINFYPKMLECQLRSIPSKPQWDPNWKAQPTC</sequence>
<dbReference type="Proteomes" id="UP000887566">
    <property type="component" value="Unplaced"/>
</dbReference>
<keyword evidence="1" id="KW-0732">Signal</keyword>
<name>A0A914X572_9BILA</name>
<accession>A0A914X572</accession>
<dbReference type="AlphaFoldDB" id="A0A914X572"/>
<evidence type="ECO:0000313" key="4">
    <source>
        <dbReference type="WBParaSite" id="PSAMB.scaffold6546size9261.g28680.t1"/>
    </source>
</evidence>
<feature type="chain" id="PRO_5036765292" description="Domain of unknown function DB domain-containing protein" evidence="1">
    <location>
        <begin position="20"/>
        <end position="216"/>
    </location>
</feature>
<dbReference type="InterPro" id="IPR002602">
    <property type="entry name" value="DB"/>
</dbReference>
<feature type="signal peptide" evidence="1">
    <location>
        <begin position="1"/>
        <end position="19"/>
    </location>
</feature>
<dbReference type="WBParaSite" id="PSAMB.scaffold6546size9261.g28680.t1">
    <property type="protein sequence ID" value="PSAMB.scaffold6546size9261.g28680.t1"/>
    <property type="gene ID" value="PSAMB.scaffold6546size9261.g28680"/>
</dbReference>